<dbReference type="PANTHER" id="PTHR11571">
    <property type="entry name" value="GLUTATHIONE S-TRANSFERASE"/>
    <property type="match status" value="1"/>
</dbReference>
<dbReference type="SUPFAM" id="SSF52833">
    <property type="entry name" value="Thioredoxin-like"/>
    <property type="match status" value="2"/>
</dbReference>
<dbReference type="InterPro" id="IPR050213">
    <property type="entry name" value="GST_superfamily"/>
</dbReference>
<dbReference type="Pfam" id="PF00043">
    <property type="entry name" value="GST_C"/>
    <property type="match status" value="2"/>
</dbReference>
<evidence type="ECO:0000256" key="2">
    <source>
        <dbReference type="ARBA" id="ARBA00005861"/>
    </source>
</evidence>
<dbReference type="PRINTS" id="PR01267">
    <property type="entry name" value="GSTRNSFRASEM"/>
</dbReference>
<comment type="subunit">
    <text evidence="3">Homodimer.</text>
</comment>
<dbReference type="GO" id="GO:0042802">
    <property type="term" value="F:identical protein binding"/>
    <property type="evidence" value="ECO:0007669"/>
    <property type="project" value="UniProtKB-ARBA"/>
</dbReference>
<evidence type="ECO:0000313" key="11">
    <source>
        <dbReference type="Ensembl" id="ENSSSCP00000068465.2"/>
    </source>
</evidence>
<comment type="catalytic activity">
    <reaction evidence="7">
        <text>RX + glutathione = an S-substituted glutathione + a halide anion + H(+)</text>
        <dbReference type="Rhea" id="RHEA:16437"/>
        <dbReference type="ChEBI" id="CHEBI:15378"/>
        <dbReference type="ChEBI" id="CHEBI:16042"/>
        <dbReference type="ChEBI" id="CHEBI:17792"/>
        <dbReference type="ChEBI" id="CHEBI:57925"/>
        <dbReference type="ChEBI" id="CHEBI:90779"/>
        <dbReference type="EC" id="2.5.1.18"/>
    </reaction>
</comment>
<dbReference type="CDD" id="cd03075">
    <property type="entry name" value="GST_N_Mu"/>
    <property type="match status" value="1"/>
</dbReference>
<reference evidence="12" key="1">
    <citation type="submission" date="2009-11" db="EMBL/GenBank/DDBJ databases">
        <authorList>
            <consortium name="Porcine genome sequencing project"/>
        </authorList>
    </citation>
    <scope>NUCLEOTIDE SEQUENCE [LARGE SCALE GENOMIC DNA]</scope>
    <source>
        <strain evidence="12">Duroc</strain>
    </source>
</reference>
<evidence type="ECO:0000256" key="8">
    <source>
        <dbReference type="SAM" id="Phobius"/>
    </source>
</evidence>
<dbReference type="PANTHER" id="PTHR11571:SF137">
    <property type="entry name" value="GLUTATHIONE S-TRANSFERASE MU 4"/>
    <property type="match status" value="1"/>
</dbReference>
<reference evidence="11" key="4">
    <citation type="submission" date="2025-09" db="UniProtKB">
        <authorList>
            <consortium name="Ensembl"/>
        </authorList>
    </citation>
    <scope>IDENTIFICATION</scope>
</reference>
<dbReference type="FunFam" id="1.20.1050.10:FF:000083">
    <property type="entry name" value="Glutathione S-transferase Mu 1"/>
    <property type="match status" value="1"/>
</dbReference>
<comment type="similarity">
    <text evidence="2 7">Belongs to the GST superfamily. Mu family.</text>
</comment>
<dbReference type="SFLD" id="SFLDS00019">
    <property type="entry name" value="Glutathione_Transferase_(cytos"/>
    <property type="match status" value="2"/>
</dbReference>
<dbReference type="GO" id="GO:0006629">
    <property type="term" value="P:lipid metabolic process"/>
    <property type="evidence" value="ECO:0007669"/>
    <property type="project" value="UniProtKB-KW"/>
</dbReference>
<dbReference type="GO" id="GO:0004364">
    <property type="term" value="F:glutathione transferase activity"/>
    <property type="evidence" value="ECO:0007669"/>
    <property type="project" value="UniProtKB-EC"/>
</dbReference>
<dbReference type="CDD" id="cd00570">
    <property type="entry name" value="GST_N_family"/>
    <property type="match status" value="1"/>
</dbReference>
<dbReference type="PROSITE" id="PS50404">
    <property type="entry name" value="GST_NTER"/>
    <property type="match status" value="2"/>
</dbReference>
<evidence type="ECO:0000256" key="3">
    <source>
        <dbReference type="ARBA" id="ARBA00011738"/>
    </source>
</evidence>
<evidence type="ECO:0000256" key="1">
    <source>
        <dbReference type="ARBA" id="ARBA00004496"/>
    </source>
</evidence>
<dbReference type="InterPro" id="IPR004045">
    <property type="entry name" value="Glutathione_S-Trfase_N"/>
</dbReference>
<evidence type="ECO:0000256" key="4">
    <source>
        <dbReference type="ARBA" id="ARBA00022490"/>
    </source>
</evidence>
<keyword evidence="8" id="KW-1133">Transmembrane helix</keyword>
<keyword evidence="8" id="KW-0812">Transmembrane</keyword>
<dbReference type="EC" id="2.5.1.18" evidence="7"/>
<dbReference type="InterPro" id="IPR004046">
    <property type="entry name" value="GST_C"/>
</dbReference>
<dbReference type="PROSITE" id="PS50405">
    <property type="entry name" value="GST_CTER"/>
    <property type="match status" value="2"/>
</dbReference>
<dbReference type="GeneTree" id="ENSGT00940000154679"/>
<feature type="domain" description="GST N-terminal" evidence="9">
    <location>
        <begin position="133"/>
        <end position="218"/>
    </location>
</feature>
<feature type="transmembrane region" description="Helical" evidence="8">
    <location>
        <begin position="315"/>
        <end position="339"/>
    </location>
</feature>
<organism evidence="11 12">
    <name type="scientific">Sus scrofa</name>
    <name type="common">Pig</name>
    <dbReference type="NCBI Taxonomy" id="9823"/>
    <lineage>
        <taxon>Eukaryota</taxon>
        <taxon>Metazoa</taxon>
        <taxon>Chordata</taxon>
        <taxon>Craniata</taxon>
        <taxon>Vertebrata</taxon>
        <taxon>Euteleostomi</taxon>
        <taxon>Mammalia</taxon>
        <taxon>Eutheria</taxon>
        <taxon>Laurasiatheria</taxon>
        <taxon>Artiodactyla</taxon>
        <taxon>Suina</taxon>
        <taxon>Suidae</taxon>
        <taxon>Sus</taxon>
    </lineage>
</organism>
<dbReference type="InterPro" id="IPR040079">
    <property type="entry name" value="Glutathione_S-Trfase"/>
</dbReference>
<sequence length="349" mass="41013">MTMILGYWDIRGLAHAIRLLLEYTDSSYEEKKYTLGDAPDYDRSQWLSDKFKLGLDFPNLPYLIDGAHKLTQSNAILRYIACKHNMCGETEEEKIRMDILENQAMDVRLQMARICYSPDFEKLKPGYLKEIPEKMKPFSEFLGKRPWFAGDKLTYVDFLAYDVLDLYRIFDPKCLDEFPNLKAFLSRFELPYLIDGAHKLTQSNAILRYIARGETEEEKIRVDVLENQVLDVCMQKVRICYSPDFEKLKPGYLKEIPEKMKPFSEFLGKRPWFAGDKLTYVDFLAYDVLDLYRIFDPKCLDEFPNLKAFLSRFEVSLLILVLFFISFLFPLLQNAFLVLELKLRTPAIC</sequence>
<reference evidence="11" key="3">
    <citation type="submission" date="2025-08" db="UniProtKB">
        <authorList>
            <consortium name="Ensembl"/>
        </authorList>
    </citation>
    <scope>IDENTIFICATION</scope>
</reference>
<keyword evidence="13" id="KW-1267">Proteomics identification</keyword>
<dbReference type="FunFam" id="1.20.1050.10:FF:000101">
    <property type="entry name" value="Glutathione S-transferase Mu 4"/>
    <property type="match status" value="1"/>
</dbReference>
<feature type="domain" description="GST N-terminal" evidence="9">
    <location>
        <begin position="1"/>
        <end position="88"/>
    </location>
</feature>
<accession>A0A5G2QWD5</accession>
<dbReference type="SFLD" id="SFLDG01205">
    <property type="entry name" value="AMPS.1"/>
    <property type="match status" value="1"/>
</dbReference>
<evidence type="ECO:0007829" key="13">
    <source>
        <dbReference type="PeptideAtlas" id="A0A5G2QWD5"/>
    </source>
</evidence>
<keyword evidence="12" id="KW-1185">Reference proteome</keyword>
<dbReference type="SFLD" id="SFLDG00363">
    <property type="entry name" value="AMPS_(cytGST):_Alpha-__Mu-__Pi"/>
    <property type="match status" value="1"/>
</dbReference>
<evidence type="ECO:0000259" key="10">
    <source>
        <dbReference type="PROSITE" id="PS50405"/>
    </source>
</evidence>
<dbReference type="GO" id="GO:0042178">
    <property type="term" value="P:xenobiotic catabolic process"/>
    <property type="evidence" value="ECO:0007669"/>
    <property type="project" value="UniProtKB-ARBA"/>
</dbReference>
<dbReference type="Pfam" id="PF02798">
    <property type="entry name" value="GST_N"/>
    <property type="match status" value="1"/>
</dbReference>
<proteinExistence type="evidence at protein level"/>
<dbReference type="AlphaFoldDB" id="A0A5G2QWD5"/>
<keyword evidence="6" id="KW-0443">Lipid metabolism</keyword>
<dbReference type="GO" id="GO:0005829">
    <property type="term" value="C:cytosol"/>
    <property type="evidence" value="ECO:0007669"/>
    <property type="project" value="UniProtKB-ARBA"/>
</dbReference>
<comment type="subcellular location">
    <subcellularLocation>
        <location evidence="1">Cytoplasm</location>
    </subcellularLocation>
</comment>
<dbReference type="Gene3D" id="3.40.30.10">
    <property type="entry name" value="Glutaredoxin"/>
    <property type="match status" value="2"/>
</dbReference>
<keyword evidence="4" id="KW-0963">Cytoplasm</keyword>
<dbReference type="Proteomes" id="UP000008227">
    <property type="component" value="Chromosome 4"/>
</dbReference>
<evidence type="ECO:0000313" key="12">
    <source>
        <dbReference type="Proteomes" id="UP000008227"/>
    </source>
</evidence>
<keyword evidence="5 7" id="KW-0808">Transferase</keyword>
<dbReference type="InterPro" id="IPR036282">
    <property type="entry name" value="Glutathione-S-Trfase_C_sf"/>
</dbReference>
<dbReference type="Ensembl" id="ENSSSCT00000074128.2">
    <property type="protein sequence ID" value="ENSSSCP00000068465.2"/>
    <property type="gene ID" value="ENSSSCG00000037808.3"/>
</dbReference>
<dbReference type="SUPFAM" id="SSF47616">
    <property type="entry name" value="GST C-terminal domain-like"/>
    <property type="match status" value="2"/>
</dbReference>
<feature type="domain" description="GST C-terminal" evidence="10">
    <location>
        <begin position="90"/>
        <end position="207"/>
    </location>
</feature>
<name>A0A5G2QWD5_PIG</name>
<evidence type="ECO:0000256" key="7">
    <source>
        <dbReference type="RuleBase" id="RU003494"/>
    </source>
</evidence>
<dbReference type="FunFam" id="3.40.30.10:FF:000603">
    <property type="entry name" value="Glutathione S-transferase Mu 1"/>
    <property type="match status" value="1"/>
</dbReference>
<evidence type="ECO:0000256" key="5">
    <source>
        <dbReference type="ARBA" id="ARBA00022679"/>
    </source>
</evidence>
<protein>
    <recommendedName>
        <fullName evidence="7">Glutathione S-transferase</fullName>
        <ecNumber evidence="7">2.5.1.18</ecNumber>
    </recommendedName>
</protein>
<evidence type="ECO:0000256" key="6">
    <source>
        <dbReference type="ARBA" id="ARBA00023098"/>
    </source>
</evidence>
<feature type="domain" description="GST C-terminal" evidence="10">
    <location>
        <begin position="215"/>
        <end position="336"/>
    </location>
</feature>
<dbReference type="InterPro" id="IPR010987">
    <property type="entry name" value="Glutathione-S-Trfase_C-like"/>
</dbReference>
<dbReference type="Gene3D" id="1.20.1050.10">
    <property type="match status" value="2"/>
</dbReference>
<keyword evidence="8" id="KW-0472">Membrane</keyword>
<evidence type="ECO:0000259" key="9">
    <source>
        <dbReference type="PROSITE" id="PS50404"/>
    </source>
</evidence>
<reference evidence="11" key="2">
    <citation type="journal article" date="2020" name="Gigascience">
        <title>An improved pig reference genome sequence to enable pig genetics and genomics research.</title>
        <authorList>
            <person name="Warr A."/>
            <person name="Affara N."/>
            <person name="Aken B."/>
            <person name="Beiki H."/>
            <person name="Bickhart D.M."/>
            <person name="Billis K."/>
            <person name="Chow W."/>
            <person name="Eory L."/>
            <person name="Finlayson H.A."/>
            <person name="Flicek P."/>
            <person name="Giron C.G."/>
            <person name="Griffin D.K."/>
            <person name="Hall R."/>
            <person name="Hannum G."/>
            <person name="Hourlier T."/>
            <person name="Howe K."/>
            <person name="Hume D.A."/>
            <person name="Izuogu O."/>
            <person name="Kim K."/>
            <person name="Koren S."/>
            <person name="Liu H."/>
            <person name="Manchanda N."/>
            <person name="Martin F.J."/>
            <person name="Nonneman D.J."/>
            <person name="O'Connor R.E."/>
            <person name="Phillippy A.M."/>
            <person name="Rohrer G.A."/>
            <person name="Rosen B.D."/>
            <person name="Rund L.A."/>
            <person name="Sargent C.A."/>
            <person name="Schook L.B."/>
            <person name="Schroeder S.G."/>
            <person name="Schwartz A.S."/>
            <person name="Skinner B.M."/>
            <person name="Talbot R."/>
            <person name="Tseng E."/>
            <person name="Tuggle C.K."/>
            <person name="Watson M."/>
            <person name="Smith T.P.L."/>
            <person name="Archibald A.L."/>
        </authorList>
    </citation>
    <scope>NUCLEOTIDE SEQUENCE [LARGE SCALE GENOMIC DNA]</scope>
    <source>
        <strain evidence="11">Duroc</strain>
    </source>
</reference>
<dbReference type="InterPro" id="IPR003081">
    <property type="entry name" value="GST_mu"/>
</dbReference>
<dbReference type="InterPro" id="IPR036249">
    <property type="entry name" value="Thioredoxin-like_sf"/>
</dbReference>